<dbReference type="STRING" id="1235591.CAK95_19740"/>
<dbReference type="KEGG" id="psin:CAK95_19740"/>
<dbReference type="InterPro" id="IPR003834">
    <property type="entry name" value="Cyt_c_assmbl_TM_dom"/>
</dbReference>
<evidence type="ECO:0000256" key="1">
    <source>
        <dbReference type="ARBA" id="ARBA00004141"/>
    </source>
</evidence>
<evidence type="ECO:0000256" key="2">
    <source>
        <dbReference type="ARBA" id="ARBA00006143"/>
    </source>
</evidence>
<evidence type="ECO:0000256" key="3">
    <source>
        <dbReference type="ARBA" id="ARBA00022692"/>
    </source>
</evidence>
<keyword evidence="6 7" id="KW-0472">Membrane</keyword>
<evidence type="ECO:0000256" key="4">
    <source>
        <dbReference type="ARBA" id="ARBA00022748"/>
    </source>
</evidence>
<keyword evidence="4" id="KW-0201">Cytochrome c-type biogenesis</keyword>
<sequence>MPELSAIGLATAFAAGAVSFLSPCVLPLVPGYVSFVAGRTVNDGESAKPLRTLWLSLCFVLGFTTIFVILGAGANALNMLLAPFRYQVTLLSGALIVLFGIFTLDLWRPQWSQRELRVHATPQGAGSAPAYLLGMAFAFGWTPCIGPVLGAILSLAASSSSRGTDGMVLLAVYSLGLGLPFILAALFLGGFVSRMGKLRVAGRVLRYVAGGVMIAMGIAMMTGHLTDIAFWFLETFPALGQIG</sequence>
<dbReference type="OrthoDB" id="9803065at2"/>
<protein>
    <submittedName>
        <fullName evidence="9">Cytochrome C biogenesis protein</fullName>
    </submittedName>
</protein>
<dbReference type="GO" id="GO:0016020">
    <property type="term" value="C:membrane"/>
    <property type="evidence" value="ECO:0007669"/>
    <property type="project" value="UniProtKB-SubCell"/>
</dbReference>
<feature type="transmembrane region" description="Helical" evidence="7">
    <location>
        <begin position="6"/>
        <end position="33"/>
    </location>
</feature>
<keyword evidence="5 7" id="KW-1133">Transmembrane helix</keyword>
<proteinExistence type="inferred from homology"/>
<dbReference type="InterPro" id="IPR051790">
    <property type="entry name" value="Cytochrome_c-biogenesis_DsbD"/>
</dbReference>
<reference evidence="9 10" key="1">
    <citation type="submission" date="2017-05" db="EMBL/GenBank/DDBJ databases">
        <title>Full genome sequence of Pseudorhodoplanes sinuspersici.</title>
        <authorList>
            <person name="Dastgheib S.M.M."/>
            <person name="Shavandi M."/>
            <person name="Tirandaz H."/>
        </authorList>
    </citation>
    <scope>NUCLEOTIDE SEQUENCE [LARGE SCALE GENOMIC DNA]</scope>
    <source>
        <strain evidence="9 10">RIPI110</strain>
    </source>
</reference>
<dbReference type="RefSeq" id="WP_086091529.1">
    <property type="nucleotide sequence ID" value="NZ_CP021112.1"/>
</dbReference>
<feature type="domain" description="Cytochrome C biogenesis protein transmembrane" evidence="8">
    <location>
        <begin position="9"/>
        <end position="222"/>
    </location>
</feature>
<feature type="transmembrane region" description="Helical" evidence="7">
    <location>
        <begin position="168"/>
        <end position="192"/>
    </location>
</feature>
<dbReference type="PANTHER" id="PTHR31272:SF4">
    <property type="entry name" value="CYTOCHROME C-TYPE BIOGENESIS PROTEIN HI_1454-RELATED"/>
    <property type="match status" value="1"/>
</dbReference>
<dbReference type="PANTHER" id="PTHR31272">
    <property type="entry name" value="CYTOCHROME C-TYPE BIOGENESIS PROTEIN HI_1454-RELATED"/>
    <property type="match status" value="1"/>
</dbReference>
<comment type="subcellular location">
    <subcellularLocation>
        <location evidence="1">Membrane</location>
        <topology evidence="1">Multi-pass membrane protein</topology>
    </subcellularLocation>
</comment>
<gene>
    <name evidence="9" type="ORF">CAK95_19740</name>
</gene>
<feature type="transmembrane region" description="Helical" evidence="7">
    <location>
        <begin position="53"/>
        <end position="74"/>
    </location>
</feature>
<name>A0A1W7A0F8_9HYPH</name>
<organism evidence="9 10">
    <name type="scientific">Pseudorhodoplanes sinuspersici</name>
    <dbReference type="NCBI Taxonomy" id="1235591"/>
    <lineage>
        <taxon>Bacteria</taxon>
        <taxon>Pseudomonadati</taxon>
        <taxon>Pseudomonadota</taxon>
        <taxon>Alphaproteobacteria</taxon>
        <taxon>Hyphomicrobiales</taxon>
        <taxon>Pseudorhodoplanes</taxon>
    </lineage>
</organism>
<feature type="transmembrane region" description="Helical" evidence="7">
    <location>
        <begin position="204"/>
        <end position="233"/>
    </location>
</feature>
<dbReference type="GO" id="GO:0017004">
    <property type="term" value="P:cytochrome complex assembly"/>
    <property type="evidence" value="ECO:0007669"/>
    <property type="project" value="UniProtKB-KW"/>
</dbReference>
<comment type="similarity">
    <text evidence="2">Belongs to the DsbD family.</text>
</comment>
<dbReference type="Proteomes" id="UP000194137">
    <property type="component" value="Chromosome"/>
</dbReference>
<evidence type="ECO:0000259" key="8">
    <source>
        <dbReference type="Pfam" id="PF02683"/>
    </source>
</evidence>
<feature type="transmembrane region" description="Helical" evidence="7">
    <location>
        <begin position="128"/>
        <end position="156"/>
    </location>
</feature>
<evidence type="ECO:0000313" key="9">
    <source>
        <dbReference type="EMBL" id="ARQ03070.1"/>
    </source>
</evidence>
<accession>A0A1W7A0F8</accession>
<feature type="transmembrane region" description="Helical" evidence="7">
    <location>
        <begin position="86"/>
        <end position="107"/>
    </location>
</feature>
<dbReference type="Pfam" id="PF02683">
    <property type="entry name" value="DsbD_TM"/>
    <property type="match status" value="1"/>
</dbReference>
<keyword evidence="3 7" id="KW-0812">Transmembrane</keyword>
<dbReference type="AlphaFoldDB" id="A0A1W7A0F8"/>
<keyword evidence="10" id="KW-1185">Reference proteome</keyword>
<evidence type="ECO:0000313" key="10">
    <source>
        <dbReference type="Proteomes" id="UP000194137"/>
    </source>
</evidence>
<evidence type="ECO:0000256" key="7">
    <source>
        <dbReference type="SAM" id="Phobius"/>
    </source>
</evidence>
<evidence type="ECO:0000256" key="6">
    <source>
        <dbReference type="ARBA" id="ARBA00023136"/>
    </source>
</evidence>
<evidence type="ECO:0000256" key="5">
    <source>
        <dbReference type="ARBA" id="ARBA00022989"/>
    </source>
</evidence>
<dbReference type="EMBL" id="CP021112">
    <property type="protein sequence ID" value="ARQ03070.1"/>
    <property type="molecule type" value="Genomic_DNA"/>
</dbReference>